<evidence type="ECO:0000256" key="1">
    <source>
        <dbReference type="ARBA" id="ARBA00001917"/>
    </source>
</evidence>
<dbReference type="InterPro" id="IPR036188">
    <property type="entry name" value="FAD/NAD-bd_sf"/>
</dbReference>
<dbReference type="InterPro" id="IPR028261">
    <property type="entry name" value="DPD_II"/>
</dbReference>
<dbReference type="PRINTS" id="PR00368">
    <property type="entry name" value="FADPNR"/>
</dbReference>
<accession>A0A0C5VS56</accession>
<dbReference type="KEGG" id="gsn:YC6258_05024"/>
<dbReference type="AlphaFoldDB" id="A0A0C5VS56"/>
<keyword evidence="15" id="KW-1185">Reference proteome</keyword>
<evidence type="ECO:0000256" key="11">
    <source>
        <dbReference type="ARBA" id="ARBA00049728"/>
    </source>
</evidence>
<dbReference type="PRINTS" id="PR00469">
    <property type="entry name" value="PNDRDTASEII"/>
</dbReference>
<dbReference type="SUPFAM" id="SSF51971">
    <property type="entry name" value="Nucleotide-binding domain"/>
    <property type="match status" value="1"/>
</dbReference>
<dbReference type="Gene3D" id="3.50.50.60">
    <property type="entry name" value="FAD/NAD(P)-binding domain"/>
    <property type="match status" value="2"/>
</dbReference>
<evidence type="ECO:0000259" key="13">
    <source>
        <dbReference type="PROSITE" id="PS51379"/>
    </source>
</evidence>
<keyword evidence="3" id="KW-0288">FMN</keyword>
<dbReference type="InterPro" id="IPR023753">
    <property type="entry name" value="FAD/NAD-binding_dom"/>
</dbReference>
<dbReference type="HOGENOM" id="CLU_000422_3_3_6"/>
<evidence type="ECO:0000313" key="14">
    <source>
        <dbReference type="EMBL" id="AJQ97056.1"/>
    </source>
</evidence>
<evidence type="ECO:0000256" key="4">
    <source>
        <dbReference type="ARBA" id="ARBA00023002"/>
    </source>
</evidence>
<dbReference type="EMBL" id="CP007142">
    <property type="protein sequence ID" value="AJQ97056.1"/>
    <property type="molecule type" value="Genomic_DNA"/>
</dbReference>
<dbReference type="STRING" id="1445510.YC6258_05024"/>
<dbReference type="PATRIC" id="fig|1445510.3.peg.4984"/>
<dbReference type="PANTHER" id="PTHR43073">
    <property type="entry name" value="DIHYDROPYRIMIDINE DEHYDROGENASE [NADP(+)]"/>
    <property type="match status" value="1"/>
</dbReference>
<dbReference type="RefSeq" id="WP_052830496.1">
    <property type="nucleotide sequence ID" value="NZ_CP007142.1"/>
</dbReference>
<evidence type="ECO:0000256" key="12">
    <source>
        <dbReference type="SAM" id="MobiDB-lite"/>
    </source>
</evidence>
<gene>
    <name evidence="14" type="ORF">YC6258_05024</name>
</gene>
<dbReference type="GO" id="GO:0004159">
    <property type="term" value="F:dihydropyrimidine dehydrogenase (NAD+) activity"/>
    <property type="evidence" value="ECO:0007669"/>
    <property type="project" value="UniProtKB-EC"/>
</dbReference>
<dbReference type="Pfam" id="PF14691">
    <property type="entry name" value="Fer4_20"/>
    <property type="match status" value="1"/>
</dbReference>
<dbReference type="PROSITE" id="PS51379">
    <property type="entry name" value="4FE4S_FER_2"/>
    <property type="match status" value="1"/>
</dbReference>
<evidence type="ECO:0000256" key="3">
    <source>
        <dbReference type="ARBA" id="ARBA00022643"/>
    </source>
</evidence>
<dbReference type="Gene3D" id="1.10.1060.10">
    <property type="entry name" value="Alpha-helical ferredoxin"/>
    <property type="match status" value="1"/>
</dbReference>
<evidence type="ECO:0000313" key="15">
    <source>
        <dbReference type="Proteomes" id="UP000032266"/>
    </source>
</evidence>
<evidence type="ECO:0000256" key="7">
    <source>
        <dbReference type="ARBA" id="ARBA00047685"/>
    </source>
</evidence>
<dbReference type="GO" id="GO:0051536">
    <property type="term" value="F:iron-sulfur cluster binding"/>
    <property type="evidence" value="ECO:0007669"/>
    <property type="project" value="InterPro"/>
</dbReference>
<dbReference type="EC" id="1.3.1.1" evidence="11"/>
<keyword evidence="2" id="KW-0285">Flavoprotein</keyword>
<keyword evidence="4" id="KW-0560">Oxidoreductase</keyword>
<evidence type="ECO:0000256" key="10">
    <source>
        <dbReference type="ARBA" id="ARBA00049714"/>
    </source>
</evidence>
<comment type="catalytic activity">
    <reaction evidence="7">
        <text>5,6-dihydrothymine + NAD(+) = thymine + NADH + H(+)</text>
        <dbReference type="Rhea" id="RHEA:28791"/>
        <dbReference type="ChEBI" id="CHEBI:15378"/>
        <dbReference type="ChEBI" id="CHEBI:17821"/>
        <dbReference type="ChEBI" id="CHEBI:27468"/>
        <dbReference type="ChEBI" id="CHEBI:57540"/>
        <dbReference type="ChEBI" id="CHEBI:57945"/>
        <dbReference type="EC" id="1.3.1.1"/>
    </reaction>
</comment>
<protein>
    <recommendedName>
        <fullName evidence="11">dihydrouracil dehydrogenase (NAD(+))</fullName>
        <ecNumber evidence="11">1.3.1.1</ecNumber>
    </recommendedName>
    <alternativeName>
        <fullName evidence="6">Dihydrothymine dehydrogenase</fullName>
    </alternativeName>
    <alternativeName>
        <fullName evidence="5">Dihydrouracil dehydrogenase</fullName>
    </alternativeName>
</protein>
<comment type="subunit">
    <text evidence="10">Heterotetramer of 2 PreA and 2 PreT subunits.</text>
</comment>
<dbReference type="Proteomes" id="UP000032266">
    <property type="component" value="Chromosome"/>
</dbReference>
<comment type="cofactor">
    <cofactor evidence="1">
        <name>FMN</name>
        <dbReference type="ChEBI" id="CHEBI:58210"/>
    </cofactor>
</comment>
<name>A0A0C5VS56_9GAMM</name>
<dbReference type="InterPro" id="IPR017896">
    <property type="entry name" value="4Fe4S_Fe-S-bd"/>
</dbReference>
<evidence type="ECO:0000256" key="6">
    <source>
        <dbReference type="ARBA" id="ARBA00032722"/>
    </source>
</evidence>
<dbReference type="SUPFAM" id="SSF46548">
    <property type="entry name" value="alpha-helical ferredoxin"/>
    <property type="match status" value="1"/>
</dbReference>
<organism evidence="14 15">
    <name type="scientific">Gynuella sunshinyii YC6258</name>
    <dbReference type="NCBI Taxonomy" id="1445510"/>
    <lineage>
        <taxon>Bacteria</taxon>
        <taxon>Pseudomonadati</taxon>
        <taxon>Pseudomonadota</taxon>
        <taxon>Gammaproteobacteria</taxon>
        <taxon>Oceanospirillales</taxon>
        <taxon>Saccharospirillaceae</taxon>
        <taxon>Gynuella</taxon>
    </lineage>
</organism>
<sequence>MTTSNIAVPTAETPSMDTHSPSLDTHLSPSSLDTLFSDLQPPLTDRQAAIESARCLYCYDAPCIKACPTGINIPSFIASLHAGNVEGAARTILESNIMGGSCARVCPTEILCEQSCVRNKEAECAPVLIGRLQRYATDHASFTGHPFKRAEASGKTIAVIGAGPAGLSCAHRLAMLGHEVEVFEAEDKAGGLNEYGIARYKLTDNYAQQEVDFILGIGGITVHSGKALGRDIQLDTLVTEFDAVFLAIGLQATRQLQLDQEHHSAVMDAVDYIKTLRQASDLSELVVPQSAVVIGAGNTAIDIACQLKRLGAEEVTLVYRRGEQDMGATHHEQQIAKQHQVRIRTWSRPETIHVDENGHLTGMTFRRTELQQNHLVDTHLSEQIACEAIFKAVGQTLSLPEADDVELPVIQNGKIHVDEHFKTSMDKVFAGGDCTGIGQDLTVEAVQQGKLAALAIHQSLCQKTA</sequence>
<dbReference type="InterPro" id="IPR009051">
    <property type="entry name" value="Helical_ferredxn"/>
</dbReference>
<evidence type="ECO:0000256" key="8">
    <source>
        <dbReference type="ARBA" id="ARBA00048792"/>
    </source>
</evidence>
<evidence type="ECO:0000256" key="5">
    <source>
        <dbReference type="ARBA" id="ARBA00030119"/>
    </source>
</evidence>
<feature type="region of interest" description="Disordered" evidence="12">
    <location>
        <begin position="1"/>
        <end position="25"/>
    </location>
</feature>
<evidence type="ECO:0000256" key="9">
    <source>
        <dbReference type="ARBA" id="ARBA00049578"/>
    </source>
</evidence>
<evidence type="ECO:0000256" key="2">
    <source>
        <dbReference type="ARBA" id="ARBA00022630"/>
    </source>
</evidence>
<dbReference type="PANTHER" id="PTHR43073:SF2">
    <property type="entry name" value="DIHYDROPYRIMIDINE DEHYDROGENASE [NADP(+)]"/>
    <property type="match status" value="1"/>
</dbReference>
<comment type="function">
    <text evidence="9">Involved in pyrimidine base degradation. Catalyzes physiologically the reduction of uracil to 5,6-dihydrouracil (DHU) by using NADH as a specific cosubstrate. It also catalyzes the reverse reaction and the reduction of thymine to 5,6-dihydrothymine (DHT).</text>
</comment>
<dbReference type="Pfam" id="PF07992">
    <property type="entry name" value="Pyr_redox_2"/>
    <property type="match status" value="1"/>
</dbReference>
<proteinExistence type="predicted"/>
<feature type="domain" description="4Fe-4S ferredoxin-type" evidence="13">
    <location>
        <begin position="46"/>
        <end position="76"/>
    </location>
</feature>
<reference evidence="14 15" key="1">
    <citation type="submission" date="2014-01" db="EMBL/GenBank/DDBJ databases">
        <title>Full genme sequencing of cellulolytic bacterium Gynuella sunshinyii YC6258T gen. nov., sp. nov.</title>
        <authorList>
            <person name="Khan H."/>
            <person name="Chung E.J."/>
            <person name="Chung Y.R."/>
        </authorList>
    </citation>
    <scope>NUCLEOTIDE SEQUENCE [LARGE SCALE GENOMIC DNA]</scope>
    <source>
        <strain evidence="14 15">YC6258</strain>
    </source>
</reference>
<comment type="catalytic activity">
    <reaction evidence="8">
        <text>5,6-dihydrouracil + NAD(+) = uracil + NADH + H(+)</text>
        <dbReference type="Rhea" id="RHEA:20189"/>
        <dbReference type="ChEBI" id="CHEBI:15378"/>
        <dbReference type="ChEBI" id="CHEBI:15901"/>
        <dbReference type="ChEBI" id="CHEBI:17568"/>
        <dbReference type="ChEBI" id="CHEBI:57540"/>
        <dbReference type="ChEBI" id="CHEBI:57945"/>
        <dbReference type="EC" id="1.3.1.1"/>
    </reaction>
</comment>